<dbReference type="EMBL" id="AMZH03004352">
    <property type="protein sequence ID" value="RRT69405.1"/>
    <property type="molecule type" value="Genomic_DNA"/>
</dbReference>
<name>A0A444E924_ENSVE</name>
<evidence type="ECO:0000313" key="1">
    <source>
        <dbReference type="EMBL" id="RRT69405.1"/>
    </source>
</evidence>
<dbReference type="Proteomes" id="UP000287651">
    <property type="component" value="Unassembled WGS sequence"/>
</dbReference>
<comment type="caution">
    <text evidence="1">The sequence shown here is derived from an EMBL/GenBank/DDBJ whole genome shotgun (WGS) entry which is preliminary data.</text>
</comment>
<reference evidence="1 2" key="1">
    <citation type="journal article" date="2014" name="Agronomy (Basel)">
        <title>A Draft Genome Sequence for Ensete ventricosum, the Drought-Tolerant Tree Against Hunger.</title>
        <authorList>
            <person name="Harrison J."/>
            <person name="Moore K.A."/>
            <person name="Paszkiewicz K."/>
            <person name="Jones T."/>
            <person name="Grant M."/>
            <person name="Ambacheew D."/>
            <person name="Muzemil S."/>
            <person name="Studholme D.J."/>
        </authorList>
    </citation>
    <scope>NUCLEOTIDE SEQUENCE [LARGE SCALE GENOMIC DNA]</scope>
</reference>
<proteinExistence type="predicted"/>
<gene>
    <name evidence="1" type="ORF">B296_00027714</name>
</gene>
<evidence type="ECO:0000313" key="2">
    <source>
        <dbReference type="Proteomes" id="UP000287651"/>
    </source>
</evidence>
<organism evidence="1 2">
    <name type="scientific">Ensete ventricosum</name>
    <name type="common">Abyssinian banana</name>
    <name type="synonym">Musa ensete</name>
    <dbReference type="NCBI Taxonomy" id="4639"/>
    <lineage>
        <taxon>Eukaryota</taxon>
        <taxon>Viridiplantae</taxon>
        <taxon>Streptophyta</taxon>
        <taxon>Embryophyta</taxon>
        <taxon>Tracheophyta</taxon>
        <taxon>Spermatophyta</taxon>
        <taxon>Magnoliopsida</taxon>
        <taxon>Liliopsida</taxon>
        <taxon>Zingiberales</taxon>
        <taxon>Musaceae</taxon>
        <taxon>Ensete</taxon>
    </lineage>
</organism>
<protein>
    <submittedName>
        <fullName evidence="1">Uncharacterized protein</fullName>
    </submittedName>
</protein>
<accession>A0A444E924</accession>
<dbReference type="AlphaFoldDB" id="A0A444E924"/>
<sequence length="88" mass="10065">MIDVRHRSYRRGPYCSKEEDDELNKVRPTTHAMAEGEDATYARRKSFEEEEEAAVQIAAKKHSTTVEETAILLLFRSSQLIEVGDLPL</sequence>